<reference evidence="2" key="1">
    <citation type="submission" date="2023-07" db="EMBL/GenBank/DDBJ databases">
        <title>Sequencing the genomes of 1000 actinobacteria strains.</title>
        <authorList>
            <person name="Klenk H.-P."/>
        </authorList>
    </citation>
    <scope>NUCLEOTIDE SEQUENCE</scope>
    <source>
        <strain evidence="2">DSM 44707</strain>
    </source>
</reference>
<keyword evidence="1" id="KW-0812">Transmembrane</keyword>
<proteinExistence type="predicted"/>
<dbReference type="EMBL" id="JAVDYB010000001">
    <property type="protein sequence ID" value="MDR7277611.1"/>
    <property type="molecule type" value="Genomic_DNA"/>
</dbReference>
<protein>
    <submittedName>
        <fullName evidence="2">Uncharacterized protein</fullName>
    </submittedName>
</protein>
<organism evidence="2 3">
    <name type="scientific">Catenuloplanes atrovinosus</name>
    <dbReference type="NCBI Taxonomy" id="137266"/>
    <lineage>
        <taxon>Bacteria</taxon>
        <taxon>Bacillati</taxon>
        <taxon>Actinomycetota</taxon>
        <taxon>Actinomycetes</taxon>
        <taxon>Micromonosporales</taxon>
        <taxon>Micromonosporaceae</taxon>
        <taxon>Catenuloplanes</taxon>
    </lineage>
</organism>
<dbReference type="Proteomes" id="UP001183643">
    <property type="component" value="Unassembled WGS sequence"/>
</dbReference>
<keyword evidence="1" id="KW-1133">Transmembrane helix</keyword>
<sequence length="150" mass="15313">MSGAAAIVPGRTARLMLLLATVLGLALMHTLGHTGVRTDTHHPASTGTHESAAGTHAQVTVGVTMAAWTASTVCPDDRCGGHGGHGAGVWSVCLAILTGLVVLVMLLWLAAAGYDRQRLMAAGVLRALMPRAPPDRPAGLTLASVAVLRI</sequence>
<accession>A0AAE3YTI7</accession>
<evidence type="ECO:0000313" key="3">
    <source>
        <dbReference type="Proteomes" id="UP001183643"/>
    </source>
</evidence>
<dbReference type="Pfam" id="PF19650">
    <property type="entry name" value="DUF6153"/>
    <property type="match status" value="1"/>
</dbReference>
<feature type="transmembrane region" description="Helical" evidence="1">
    <location>
        <begin position="87"/>
        <end position="110"/>
    </location>
</feature>
<keyword evidence="1" id="KW-0472">Membrane</keyword>
<evidence type="ECO:0000256" key="1">
    <source>
        <dbReference type="SAM" id="Phobius"/>
    </source>
</evidence>
<keyword evidence="3" id="KW-1185">Reference proteome</keyword>
<dbReference type="RefSeq" id="WP_307240538.1">
    <property type="nucleotide sequence ID" value="NZ_JAVDYB010000001.1"/>
</dbReference>
<dbReference type="AlphaFoldDB" id="A0AAE3YTI7"/>
<evidence type="ECO:0000313" key="2">
    <source>
        <dbReference type="EMBL" id="MDR7277611.1"/>
    </source>
</evidence>
<gene>
    <name evidence="2" type="ORF">J2S41_004389</name>
</gene>
<comment type="caution">
    <text evidence="2">The sequence shown here is derived from an EMBL/GenBank/DDBJ whole genome shotgun (WGS) entry which is preliminary data.</text>
</comment>
<name>A0AAE3YTI7_9ACTN</name>
<dbReference type="InterPro" id="IPR046151">
    <property type="entry name" value="DUF6153"/>
</dbReference>